<organism evidence="2 3">
    <name type="scientific">Eumeta variegata</name>
    <name type="common">Bagworm moth</name>
    <name type="synonym">Eumeta japonica</name>
    <dbReference type="NCBI Taxonomy" id="151549"/>
    <lineage>
        <taxon>Eukaryota</taxon>
        <taxon>Metazoa</taxon>
        <taxon>Ecdysozoa</taxon>
        <taxon>Arthropoda</taxon>
        <taxon>Hexapoda</taxon>
        <taxon>Insecta</taxon>
        <taxon>Pterygota</taxon>
        <taxon>Neoptera</taxon>
        <taxon>Endopterygota</taxon>
        <taxon>Lepidoptera</taxon>
        <taxon>Glossata</taxon>
        <taxon>Ditrysia</taxon>
        <taxon>Tineoidea</taxon>
        <taxon>Psychidae</taxon>
        <taxon>Oiketicinae</taxon>
        <taxon>Eumeta</taxon>
    </lineage>
</organism>
<name>A0A4C1TQ44_EUMVA</name>
<dbReference type="Proteomes" id="UP000299102">
    <property type="component" value="Unassembled WGS sequence"/>
</dbReference>
<evidence type="ECO:0000313" key="3">
    <source>
        <dbReference type="Proteomes" id="UP000299102"/>
    </source>
</evidence>
<protein>
    <submittedName>
        <fullName evidence="2">Uncharacterized protein</fullName>
    </submittedName>
</protein>
<feature type="region of interest" description="Disordered" evidence="1">
    <location>
        <begin position="133"/>
        <end position="163"/>
    </location>
</feature>
<comment type="caution">
    <text evidence="2">The sequence shown here is derived from an EMBL/GenBank/DDBJ whole genome shotgun (WGS) entry which is preliminary data.</text>
</comment>
<evidence type="ECO:0000313" key="2">
    <source>
        <dbReference type="EMBL" id="GBP16093.1"/>
    </source>
</evidence>
<accession>A0A4C1TQ44</accession>
<gene>
    <name evidence="2" type="ORF">EVAR_94431_1</name>
</gene>
<dbReference type="EMBL" id="BGZK01000076">
    <property type="protein sequence ID" value="GBP16093.1"/>
    <property type="molecule type" value="Genomic_DNA"/>
</dbReference>
<sequence length="163" mass="18323">MRLGTRVPLQHPRTPCCGGSAVEIVGFELKGIGFDPDPDTTRLVFRRATSMIYIILEYENRSRVVSFKWATATVGRIRSSGGAGAPPVWRGTRACRTPHAHRKPIECRICRTQFGHAYMSVLKKQSENVSQIPTPSAYEADGPPALERYEANTNRVHYKRQRP</sequence>
<keyword evidence="3" id="KW-1185">Reference proteome</keyword>
<reference evidence="2 3" key="1">
    <citation type="journal article" date="2019" name="Commun. Biol.">
        <title>The bagworm genome reveals a unique fibroin gene that provides high tensile strength.</title>
        <authorList>
            <person name="Kono N."/>
            <person name="Nakamura H."/>
            <person name="Ohtoshi R."/>
            <person name="Tomita M."/>
            <person name="Numata K."/>
            <person name="Arakawa K."/>
        </authorList>
    </citation>
    <scope>NUCLEOTIDE SEQUENCE [LARGE SCALE GENOMIC DNA]</scope>
</reference>
<evidence type="ECO:0000256" key="1">
    <source>
        <dbReference type="SAM" id="MobiDB-lite"/>
    </source>
</evidence>
<dbReference type="AlphaFoldDB" id="A0A4C1TQ44"/>
<proteinExistence type="predicted"/>